<evidence type="ECO:0000259" key="12">
    <source>
        <dbReference type="Pfam" id="PF26002"/>
    </source>
</evidence>
<keyword evidence="9" id="KW-0175">Coiled coil</keyword>
<evidence type="ECO:0000259" key="11">
    <source>
        <dbReference type="Pfam" id="PF25994"/>
    </source>
</evidence>
<dbReference type="Pfam" id="PF26002">
    <property type="entry name" value="Beta-barrel_AprE"/>
    <property type="match status" value="1"/>
</dbReference>
<dbReference type="GO" id="GO:0015031">
    <property type="term" value="P:protein transport"/>
    <property type="evidence" value="ECO:0007669"/>
    <property type="project" value="InterPro"/>
</dbReference>
<dbReference type="GO" id="GO:0005886">
    <property type="term" value="C:plasma membrane"/>
    <property type="evidence" value="ECO:0007669"/>
    <property type="project" value="UniProtKB-SubCell"/>
</dbReference>
<keyword evidence="6 10" id="KW-0812">Transmembrane</keyword>
<dbReference type="InterPro" id="IPR058982">
    <property type="entry name" value="Beta-barrel_AprE"/>
</dbReference>
<evidence type="ECO:0000313" key="14">
    <source>
        <dbReference type="Proteomes" id="UP000005778"/>
    </source>
</evidence>
<evidence type="ECO:0000256" key="5">
    <source>
        <dbReference type="ARBA" id="ARBA00022519"/>
    </source>
</evidence>
<evidence type="ECO:0000256" key="10">
    <source>
        <dbReference type="SAM" id="Phobius"/>
    </source>
</evidence>
<feature type="coiled-coil region" evidence="9">
    <location>
        <begin position="158"/>
        <end position="192"/>
    </location>
</feature>
<protein>
    <submittedName>
        <fullName evidence="13">Type I secretion membrane fusion protein, HlyD family</fullName>
    </submittedName>
</protein>
<dbReference type="EMBL" id="CM001488">
    <property type="protein sequence ID" value="EIM63397.1"/>
    <property type="molecule type" value="Genomic_DNA"/>
</dbReference>
<dbReference type="InterPro" id="IPR011053">
    <property type="entry name" value="Single_hybrid_motif"/>
</dbReference>
<dbReference type="HOGENOM" id="CLU_023976_1_1_7"/>
<evidence type="ECO:0000313" key="13">
    <source>
        <dbReference type="EMBL" id="EIM63397.1"/>
    </source>
</evidence>
<dbReference type="STRING" id="879212.DespoDRAFT_01453"/>
<keyword evidence="5" id="KW-0997">Cell inner membrane</keyword>
<keyword evidence="8 10" id="KW-0472">Membrane</keyword>
<name>I5B1N4_9BACT</name>
<evidence type="ECO:0000256" key="9">
    <source>
        <dbReference type="SAM" id="Coils"/>
    </source>
</evidence>
<dbReference type="Gene3D" id="2.40.30.170">
    <property type="match status" value="1"/>
</dbReference>
<accession>I5B1N4</accession>
<comment type="subcellular location">
    <subcellularLocation>
        <location evidence="1">Cell inner membrane</location>
        <topology evidence="1">Single-pass membrane protein</topology>
    </subcellularLocation>
</comment>
<dbReference type="PRINTS" id="PR01490">
    <property type="entry name" value="RTXTOXIND"/>
</dbReference>
<feature type="transmembrane region" description="Helical" evidence="10">
    <location>
        <begin position="12"/>
        <end position="35"/>
    </location>
</feature>
<dbReference type="Proteomes" id="UP000005778">
    <property type="component" value="Chromosome"/>
</dbReference>
<dbReference type="AlphaFoldDB" id="I5B1N4"/>
<sequence length="435" mass="48576">MKQDPVLNTNPSKYIIAGLLVIAFFFGGLVIWSVYFPFQGAVIAPGVVNVFGERKMVQHLEGGIINKIFVKEGDEVAQGDVLIELKSSQVSSNVELLQGRLWAKEAEAARLRAEAGMKPSISWPKALDELKDDPEIAPILSSEQDIFVSRRSDLQGKTKLYQSQISQTKNKIEGAKEELKSVTEIIRNLEEDLAGKRPLLAEKYMGKTDILTLERSLSEYRGRKGKLKQDIAQFTQMIEEYKLRIADMENQYTDAAVSKLGEVTDLIFDLKDQITPMLDAQHRLEVRAPVSGVVLNIQVHSEDSGVIQPGMPLLEIVPKDLSMVIKAQVRPQDIISVQKGQPTKVQLAAFQRKSTPPIRGKVTYVSPDLMSQQTPHGETSYYEVHVLVDEEDLKAHNAYLSPGMPAACYITTESRTVISYLLDPLLENVDKAMRE</sequence>
<feature type="domain" description="AprE-like beta-barrel" evidence="12">
    <location>
        <begin position="323"/>
        <end position="413"/>
    </location>
</feature>
<dbReference type="eggNOG" id="COG0845">
    <property type="taxonomic scope" value="Bacteria"/>
</dbReference>
<reference evidence="13 14" key="2">
    <citation type="submission" date="2012-02" db="EMBL/GenBank/DDBJ databases">
        <title>Improved High-Quality Draft sequence of Desulfobacter postgatei 2ac9.</title>
        <authorList>
            <consortium name="US DOE Joint Genome Institute"/>
            <person name="Lucas S."/>
            <person name="Han J."/>
            <person name="Lapidus A."/>
            <person name="Cheng J.-F."/>
            <person name="Goodwin L."/>
            <person name="Pitluck S."/>
            <person name="Peters L."/>
            <person name="Ovchinnikova G."/>
            <person name="Held B."/>
            <person name="Detter J.C."/>
            <person name="Han C."/>
            <person name="Tapia R."/>
            <person name="Land M."/>
            <person name="Hauser L."/>
            <person name="Kyrpides N."/>
            <person name="Ivanova N."/>
            <person name="Pagani I."/>
            <person name="Orellana R."/>
            <person name="Lovley D."/>
            <person name="Woyke T."/>
        </authorList>
    </citation>
    <scope>NUCLEOTIDE SEQUENCE [LARGE SCALE GENOMIC DNA]</scope>
    <source>
        <strain evidence="13 14">2ac9</strain>
    </source>
</reference>
<dbReference type="OrthoDB" id="9810980at2"/>
<proteinExistence type="inferred from homology"/>
<dbReference type="InterPro" id="IPR058781">
    <property type="entry name" value="HH_AprE-like"/>
</dbReference>
<dbReference type="InterPro" id="IPR050739">
    <property type="entry name" value="MFP"/>
</dbReference>
<keyword evidence="4" id="KW-1003">Cell membrane</keyword>
<gene>
    <name evidence="13" type="ORF">DespoDRAFT_01453</name>
</gene>
<dbReference type="InterPro" id="IPR010129">
    <property type="entry name" value="T1SS_HlyD"/>
</dbReference>
<dbReference type="RefSeq" id="WP_004072458.1">
    <property type="nucleotide sequence ID" value="NZ_CM001488.1"/>
</dbReference>
<evidence type="ECO:0000256" key="6">
    <source>
        <dbReference type="ARBA" id="ARBA00022692"/>
    </source>
</evidence>
<dbReference type="NCBIfam" id="TIGR01843">
    <property type="entry name" value="type_I_hlyD"/>
    <property type="match status" value="1"/>
</dbReference>
<dbReference type="PANTHER" id="PTHR30386:SF17">
    <property type="entry name" value="ALKALINE PROTEASE SECRETION PROTEIN APRE"/>
    <property type="match status" value="1"/>
</dbReference>
<evidence type="ECO:0000256" key="2">
    <source>
        <dbReference type="ARBA" id="ARBA00009477"/>
    </source>
</evidence>
<dbReference type="Pfam" id="PF25994">
    <property type="entry name" value="HH_AprE"/>
    <property type="match status" value="1"/>
</dbReference>
<dbReference type="Gene3D" id="2.40.50.100">
    <property type="match status" value="1"/>
</dbReference>
<feature type="coiled-coil region" evidence="9">
    <location>
        <begin position="224"/>
        <end position="258"/>
    </location>
</feature>
<keyword evidence="14" id="KW-1185">Reference proteome</keyword>
<evidence type="ECO:0000256" key="7">
    <source>
        <dbReference type="ARBA" id="ARBA00022989"/>
    </source>
</evidence>
<evidence type="ECO:0000256" key="8">
    <source>
        <dbReference type="ARBA" id="ARBA00023136"/>
    </source>
</evidence>
<evidence type="ECO:0000256" key="3">
    <source>
        <dbReference type="ARBA" id="ARBA00022448"/>
    </source>
</evidence>
<dbReference type="PANTHER" id="PTHR30386">
    <property type="entry name" value="MEMBRANE FUSION SUBUNIT OF EMRAB-TOLC MULTIDRUG EFFLUX PUMP"/>
    <property type="match status" value="1"/>
</dbReference>
<dbReference type="SUPFAM" id="SSF51230">
    <property type="entry name" value="Single hybrid motif"/>
    <property type="match status" value="1"/>
</dbReference>
<evidence type="ECO:0000256" key="1">
    <source>
        <dbReference type="ARBA" id="ARBA00004377"/>
    </source>
</evidence>
<feature type="domain" description="AprE-like long alpha-helical hairpin" evidence="11">
    <location>
        <begin position="91"/>
        <end position="276"/>
    </location>
</feature>
<keyword evidence="7 10" id="KW-1133">Transmembrane helix</keyword>
<keyword evidence="3" id="KW-0813">Transport</keyword>
<comment type="similarity">
    <text evidence="2">Belongs to the membrane fusion protein (MFP) (TC 8.A.1) family.</text>
</comment>
<reference evidence="13 14" key="1">
    <citation type="submission" date="2011-09" db="EMBL/GenBank/DDBJ databases">
        <authorList>
            <consortium name="US DOE Joint Genome Institute (JGI-PGF)"/>
            <person name="Lucas S."/>
            <person name="Han J."/>
            <person name="Lapidus A."/>
            <person name="Cheng J.-F."/>
            <person name="Goodwin L."/>
            <person name="Pitluck S."/>
            <person name="Peters L."/>
            <person name="Land M.L."/>
            <person name="Hauser L."/>
            <person name="Orellana R."/>
            <person name="Lovley D."/>
            <person name="Woyke T.J."/>
        </authorList>
    </citation>
    <scope>NUCLEOTIDE SEQUENCE [LARGE SCALE GENOMIC DNA]</scope>
    <source>
        <strain evidence="13 14">2ac9</strain>
    </source>
</reference>
<organism evidence="13 14">
    <name type="scientific">Desulfobacter postgatei 2ac9</name>
    <dbReference type="NCBI Taxonomy" id="879212"/>
    <lineage>
        <taxon>Bacteria</taxon>
        <taxon>Pseudomonadati</taxon>
        <taxon>Thermodesulfobacteriota</taxon>
        <taxon>Desulfobacteria</taxon>
        <taxon>Desulfobacterales</taxon>
        <taxon>Desulfobacteraceae</taxon>
        <taxon>Desulfobacter</taxon>
    </lineage>
</organism>
<evidence type="ECO:0000256" key="4">
    <source>
        <dbReference type="ARBA" id="ARBA00022475"/>
    </source>
</evidence>